<name>A0A9W8MR37_9AGAR</name>
<dbReference type="AlphaFoldDB" id="A0A9W8MR37"/>
<reference evidence="2" key="1">
    <citation type="submission" date="2022-07" db="EMBL/GenBank/DDBJ databases">
        <title>Genome Sequence of Agrocybe chaxingu.</title>
        <authorList>
            <person name="Buettner E."/>
        </authorList>
    </citation>
    <scope>NUCLEOTIDE SEQUENCE</scope>
    <source>
        <strain evidence="2">MP-N11</strain>
    </source>
</reference>
<evidence type="ECO:0000313" key="2">
    <source>
        <dbReference type="EMBL" id="KAJ3498261.1"/>
    </source>
</evidence>
<gene>
    <name evidence="2" type="ORF">NLJ89_g10239</name>
</gene>
<organism evidence="2 3">
    <name type="scientific">Agrocybe chaxingu</name>
    <dbReference type="NCBI Taxonomy" id="84603"/>
    <lineage>
        <taxon>Eukaryota</taxon>
        <taxon>Fungi</taxon>
        <taxon>Dikarya</taxon>
        <taxon>Basidiomycota</taxon>
        <taxon>Agaricomycotina</taxon>
        <taxon>Agaricomycetes</taxon>
        <taxon>Agaricomycetidae</taxon>
        <taxon>Agaricales</taxon>
        <taxon>Agaricineae</taxon>
        <taxon>Strophariaceae</taxon>
        <taxon>Agrocybe</taxon>
    </lineage>
</organism>
<accession>A0A9W8MR37</accession>
<dbReference type="Proteomes" id="UP001148786">
    <property type="component" value="Unassembled WGS sequence"/>
</dbReference>
<sequence length="84" mass="9041">MDDVGSDDSSSRQDDDKDDFMESEEDFSNRIDGWRGEVAIFNESSDVEGSGLDMAVIPPCGGDFAASKLNDFKGRSAQGVAEVI</sequence>
<dbReference type="EMBL" id="JANKHO010001807">
    <property type="protein sequence ID" value="KAJ3498261.1"/>
    <property type="molecule type" value="Genomic_DNA"/>
</dbReference>
<evidence type="ECO:0000256" key="1">
    <source>
        <dbReference type="SAM" id="MobiDB-lite"/>
    </source>
</evidence>
<feature type="region of interest" description="Disordered" evidence="1">
    <location>
        <begin position="1"/>
        <end position="29"/>
    </location>
</feature>
<keyword evidence="3" id="KW-1185">Reference proteome</keyword>
<proteinExistence type="predicted"/>
<protein>
    <submittedName>
        <fullName evidence="2">Uncharacterized protein</fullName>
    </submittedName>
</protein>
<evidence type="ECO:0000313" key="3">
    <source>
        <dbReference type="Proteomes" id="UP001148786"/>
    </source>
</evidence>
<comment type="caution">
    <text evidence="2">The sequence shown here is derived from an EMBL/GenBank/DDBJ whole genome shotgun (WGS) entry which is preliminary data.</text>
</comment>
<feature type="compositionally biased region" description="Acidic residues" evidence="1">
    <location>
        <begin position="16"/>
        <end position="26"/>
    </location>
</feature>